<dbReference type="PANTHER" id="PTHR46369:SF1">
    <property type="entry name" value="PROTEIN CELLULOSE SYNTHASE INTERACTIVE 3"/>
    <property type="match status" value="1"/>
</dbReference>
<dbReference type="InterPro" id="IPR000225">
    <property type="entry name" value="Armadillo"/>
</dbReference>
<dbReference type="InterPro" id="IPR035892">
    <property type="entry name" value="C2_domain_sf"/>
</dbReference>
<evidence type="ECO:0000313" key="5">
    <source>
        <dbReference type="EMBL" id="KAL3840030.1"/>
    </source>
</evidence>
<dbReference type="SUPFAM" id="SSF48371">
    <property type="entry name" value="ARM repeat"/>
    <property type="match status" value="5"/>
</dbReference>
<dbReference type="Proteomes" id="UP001634393">
    <property type="component" value="Unassembled WGS sequence"/>
</dbReference>
<proteinExistence type="predicted"/>
<dbReference type="CDD" id="cd00030">
    <property type="entry name" value="C2"/>
    <property type="match status" value="1"/>
</dbReference>
<evidence type="ECO:0000256" key="2">
    <source>
        <dbReference type="PROSITE-ProRule" id="PRU00259"/>
    </source>
</evidence>
<comment type="caution">
    <text evidence="5">The sequence shown here is derived from an EMBL/GenBank/DDBJ whole genome shotgun (WGS) entry which is preliminary data.</text>
</comment>
<keyword evidence="1" id="KW-0677">Repeat</keyword>
<accession>A0ABD3TTA1</accession>
<evidence type="ECO:0000256" key="1">
    <source>
        <dbReference type="ARBA" id="ARBA00022737"/>
    </source>
</evidence>
<dbReference type="SMART" id="SM00239">
    <property type="entry name" value="C2"/>
    <property type="match status" value="1"/>
</dbReference>
<dbReference type="Pfam" id="PF00168">
    <property type="entry name" value="C2"/>
    <property type="match status" value="1"/>
</dbReference>
<sequence length="2138" mass="230922">MSKSFSSVEPRKVLSLSQKKKEPNGTTEMDDPEKTTSRVVQLIEQLHVNVSSPHERELTTARLLGMAKARKEARALIGSHGQAMPLFVSILRSGTLLAKINVASTLSVLCRDEDLRVKVLLGGCIPPLLSLLKSDAIEARKAAAETLYKVSSSGISDDHVGMKIFVTESVVPTLWEQFKLENKQDKVVEGFVTGALRNLCGDKDGHWRATLDAGGVDIVVRLLSSGNAVAQSNAASLLARLISVFTDSIPKIIASGAIKSLLGLLSEQNDVSARVSAAEALEALSRISTEAKKVIHDSMGMSLLIGAVIAPSKEGLQGEGGQALQQRSTEALANICGGMPALILYLGELAQSPRLAAPVADIIGALAYTLMVFKQSDGEEQFKSTKIETILILLLKPRDNKLVQDRLLEAMASLYGNCHLSIEINQPEAKKVLVGLITMANGDAQEYLILSLIHLCTEEVSVWEALGKKEGIQLLISSLGLSSKQHQEYAVEMLAILIEQVDDSKWAITAAGGIPPLVHLIEVGSQKAREDAAHILSNLCSHNEDIRACVESAEAIPALLGLLKDGEANGQEASAKALVELIKAADSSTINQLLTLLLGDSPSSKSHVIQVLGHVLSVASHSDIMHNGGTANKGLRSLVQVLNSSNVKTQEYAASMLADLFCNRPDICDSIATDEVLNHCIKLLTSNTKGITTQSTRTLGVLSHLKKIKITKKMSFNIEGGIKPLIKLAKTSSIDSAETAMDTIANLMSNPQIAAEALAEDVVSAITRVLGEGSLEGKKSASSALHQLLKHFPLGDVLTGSAQCRFAVLGVVDSLNAIGMDSTDAADALEVIALLCRRKHDKNSAYSPWSALAEVPSSLEPLVHCLCEGPPYLQDKVIEILSRLTADHPVVLGKILVSNSRSFGALACRIMKSSSLEVRVGGTALLICAAKEHKVKSMDALEASGYMKPLIYALVDMIKENSSCSSLEIEVSTPRGFSDRSAFRDGDDYDVTYPATVVGSTVALWLLSIVSSSHSKNKITVMEAGGLETLSNKLARHTNEDRVEFEDTEGIWIGALLAAILFRDASLVSSPTTMHFIPSLTVLLKSDEMIDRLFAAHAMASLVCHGNKGINLAIANSDAVVGLTNLIGHTELDSPNLIALSEDFSLVRNPDQVVLESLFQIDDVRVGSIARKTIPFFVDLLRPIPDRPGAPPFAVRVLTRIADGNDTNKLLMAEAGALDALTLYLSLSPQDLTEATISELLRILFNNSDLLQYEATISCMDQLIAVLHLGSRDARLSSARALDRLFDADNVRDSEASMQAVQPLADMLNSTLEDEQQAALSALIKLTSYNNPNAAMLAEVEGDPLQSLCRILSSDATLEVKSDAAELCCVLFGDSRVREMSIATECIEPLILLMQSDKEIAVESGVCAFERLLDNEQVEISSTLDLVDLLVGLVSGSNYRLIEASICALIKMAKDRTPRKLDMVNAGIIDNCLEVLPTAPESLCATIVELFRILTNSSAISKSPAAGKIIEPLFVVLLKTDFGLWGQHSALQTLVNILEKPQSLSTLKLTPSEVIEPLIPFLESPSLAIQQLGTELLSHLLAQEHFKQDITTKSAVVPLVQLAGIGILNLQQTAIKALENISLSWPKVVSDAGGIFELSKVITQDDPLPPEDLWESAALIISNLLRYDPDCYFKVPIVALVKMLRSTVEDTIVIALNALIVQEKADASSAELMAEVGAIDALLDLMRSHRCEEASGRLLGALFKNMRVREMKASKYAIAPLAQYLLDPQTRSQNSKLLAAFALGDLSQHEGLSRASDSVSACRALVIQLENQPSEEMEMVAICALQNFVMRSRTNRKAIAEAGGVLTIQKLLMSPNPEVATQATLLIKFLFSNHTLQEYVSNELVRSLTAALEKELCSTTTVMEEVLRTIHDIFSNFHKLHISEATTLCISHLVTALKSGSETAQDSVLTTLCLLKQSWSTMPVDVSRSQAMAAAEAIPILQMLMKTCPPRFHERVESLLSCLPGCLTVTIKCGNNLKQAAGVTNAYCRLSIGNGPPRRTKVVNHSTSPEWDESFTWAFDVPPKGQKLLVVCRSKSTFGKLIYFLQTTLGRVTIQVDKVVIEGIHTGVFNLIHDTIKDGSSRTLEIEITWSNMSNESV</sequence>
<feature type="repeat" description="ARM" evidence="2">
    <location>
        <begin position="512"/>
        <end position="554"/>
    </location>
</feature>
<name>A0ABD3TTA1_9LAMI</name>
<keyword evidence="6" id="KW-1185">Reference proteome</keyword>
<evidence type="ECO:0000313" key="6">
    <source>
        <dbReference type="Proteomes" id="UP001634393"/>
    </source>
</evidence>
<dbReference type="PANTHER" id="PTHR46369">
    <property type="entry name" value="PROTEIN CELLULOSE SYNTHASE INTERACTIVE 1"/>
    <property type="match status" value="1"/>
</dbReference>
<dbReference type="Gene3D" id="2.60.40.150">
    <property type="entry name" value="C2 domain"/>
    <property type="match status" value="1"/>
</dbReference>
<dbReference type="SMART" id="SM00185">
    <property type="entry name" value="ARM"/>
    <property type="match status" value="17"/>
</dbReference>
<dbReference type="InterPro" id="IPR016024">
    <property type="entry name" value="ARM-type_fold"/>
</dbReference>
<dbReference type="InterPro" id="IPR011989">
    <property type="entry name" value="ARM-like"/>
</dbReference>
<dbReference type="InterPro" id="IPR044297">
    <property type="entry name" value="CSI1/2/3"/>
</dbReference>
<protein>
    <recommendedName>
        <fullName evidence="4">C2 domain-containing protein</fullName>
    </recommendedName>
</protein>
<reference evidence="5 6" key="1">
    <citation type="submission" date="2024-12" db="EMBL/GenBank/DDBJ databases">
        <title>The unique morphological basis and parallel evolutionary history of personate flowers in Penstemon.</title>
        <authorList>
            <person name="Depatie T.H."/>
            <person name="Wessinger C.A."/>
        </authorList>
    </citation>
    <scope>NUCLEOTIDE SEQUENCE [LARGE SCALE GENOMIC DNA]</scope>
    <source>
        <strain evidence="5">WTNN_2</strain>
        <tissue evidence="5">Leaf</tissue>
    </source>
</reference>
<feature type="domain" description="C2" evidence="4">
    <location>
        <begin position="1988"/>
        <end position="2109"/>
    </location>
</feature>
<dbReference type="SUPFAM" id="SSF49562">
    <property type="entry name" value="C2 domain (Calcium/lipid-binding domain, CaLB)"/>
    <property type="match status" value="1"/>
</dbReference>
<evidence type="ECO:0000259" key="4">
    <source>
        <dbReference type="PROSITE" id="PS50004"/>
    </source>
</evidence>
<dbReference type="PROSITE" id="PS50176">
    <property type="entry name" value="ARM_REPEAT"/>
    <property type="match status" value="1"/>
</dbReference>
<dbReference type="InterPro" id="IPR000008">
    <property type="entry name" value="C2_dom"/>
</dbReference>
<evidence type="ECO:0000256" key="3">
    <source>
        <dbReference type="SAM" id="MobiDB-lite"/>
    </source>
</evidence>
<dbReference type="Gene3D" id="1.25.10.10">
    <property type="entry name" value="Leucine-rich Repeat Variant"/>
    <property type="match status" value="8"/>
</dbReference>
<dbReference type="Pfam" id="PF00514">
    <property type="entry name" value="Arm"/>
    <property type="match status" value="1"/>
</dbReference>
<dbReference type="EMBL" id="JBJXBP010000003">
    <property type="protein sequence ID" value="KAL3840030.1"/>
    <property type="molecule type" value="Genomic_DNA"/>
</dbReference>
<organism evidence="5 6">
    <name type="scientific">Penstemon smallii</name>
    <dbReference type="NCBI Taxonomy" id="265156"/>
    <lineage>
        <taxon>Eukaryota</taxon>
        <taxon>Viridiplantae</taxon>
        <taxon>Streptophyta</taxon>
        <taxon>Embryophyta</taxon>
        <taxon>Tracheophyta</taxon>
        <taxon>Spermatophyta</taxon>
        <taxon>Magnoliopsida</taxon>
        <taxon>eudicotyledons</taxon>
        <taxon>Gunneridae</taxon>
        <taxon>Pentapetalae</taxon>
        <taxon>asterids</taxon>
        <taxon>lamiids</taxon>
        <taxon>Lamiales</taxon>
        <taxon>Plantaginaceae</taxon>
        <taxon>Cheloneae</taxon>
        <taxon>Penstemon</taxon>
    </lineage>
</organism>
<gene>
    <name evidence="5" type="ORF">ACJIZ3_024621</name>
</gene>
<dbReference type="PROSITE" id="PS50004">
    <property type="entry name" value="C2"/>
    <property type="match status" value="1"/>
</dbReference>
<feature type="region of interest" description="Disordered" evidence="3">
    <location>
        <begin position="1"/>
        <end position="36"/>
    </location>
</feature>